<feature type="compositionally biased region" description="Low complexity" evidence="2">
    <location>
        <begin position="38"/>
        <end position="51"/>
    </location>
</feature>
<sequence length="1421" mass="158550">MKASCLSSLENQVCHLLEISRMKADKLEVEADSDYFMESETMSTTTESSFENQGGRNRERTEPEKKIKKLRSIKPSRMPSTRKGRSSSSQLRAKLSGYAASSEQPTPIEMSDASPNYVNDISSSDAKSENFQVLPVTLTTQSSFKLLRSVTRKPSMKFRRPQLKKSSGGTDLKKKLKKSSRTEANSHDDQHSIIPFSVVDSSPHYLKATSSSDMKEQLQASPRHSESSYDSSERDKRILTNEKQNLAYSVNKSIRVLRASTLGPKRPSTKKCSEISSISDPSIERATCSSTLKDSKFPDHVENKLGGSDSDGTAVLNVCRYSYCSLHGHHHDNKPPFKRFASMRRRVAKTQKSLKSDRQSFGKAKHPGNRKKGLQTEKRVFNGDLGVAVQLTSTVDTRKIPSVPGKEGSDLVTLAESVPTESSYPNPSHEENMHQSNILLKVEQQIPETFQVFKDRSVDCCGIGEEQHKATPDTPGTKIKVEEIVRINPHNEDNKSIHTVSHPKCGDVSSSQEFGNPTQFDKLSLKRETICTCSEGVPAEEEAQKDVNEDIASSLNLEEYKAHSGNGAKALETVSTGMMGEPTSAREENNEDSELDREILQPAGSMAASNTHAASKTEMENQKNFKFWKLIYQQMVTGLDAELATQKPLPVVNSEEQVEILRNAYEKNDSCQEISQTDQTMSIEDHEASNGKLEFSQSHAIKLVQQAFDKILSEIPDHSSDDQSIASEITSDQAFLLTKQDGGKEVSISTSSNSIEDCMIQDQKEMQLQTDNKFASEEVKAAQTERKKSDNQMPNSWSNLKKIIILNRFVKSLEKVRNLKPRTIQYGPMDKDPKEEKIQLRHQNMKGRKNAEEWMLDHALRQVISTLAPSQKRKVAMLVQAFETFIPLPENGDDISSNAAASSPTASVQAYNESVVHNGDSTKNENGSEILAGKAFYPEMSSKDDQDQVCESHIAYQKIPKASPEPKETSLHSGCPEQPLCIAGSEMSDTDMKEEVTSAVNDFKGNEVLIVMDAQPKLVDLSLSEPEEHRLSDKSLTNEGAVRSSHEKLFPVNEEVVERKLKEEISIVNSKVCNDGSEFNIKKMGLESSDSINSANQHPGKPECPTKVGDGAQPKYKFLRSPLEQSEFNFAADISKLERQKYTRLWYLIYKHMVSGSAAENGSQPLQNVADEEVQGDDASKHSRDSNADGQGSFATGQDVMENYTAGSQNIECHNNEIINLVEEAIDEIPLPEIQDDTSDNQSVTGDVIPDQELPEKKHGEEEVKFIPCSADSSKGNSEEAKNIAEELRSTLNSEEKPLKSEIVSSQKEAERGTDEGNKSKKRVQRNWSNLKKIVLLRRFVKALEKLREFNPQGPRYLPLDPAPESEKVLLRHQNMEDRKNAEEWMLDHALQQVVAKLTPERKRRVKLLVEAFETVIPTIS</sequence>
<feature type="region of interest" description="Disordered" evidence="2">
    <location>
        <begin position="1171"/>
        <end position="1195"/>
    </location>
</feature>
<feature type="region of interest" description="Disordered" evidence="2">
    <location>
        <begin position="1289"/>
        <end position="1324"/>
    </location>
</feature>
<feature type="domain" description="Calmodulin-binding" evidence="3">
    <location>
        <begin position="1304"/>
        <end position="1418"/>
    </location>
</feature>
<feature type="region of interest" description="Disordered" evidence="2">
    <location>
        <begin position="1089"/>
        <end position="1111"/>
    </location>
</feature>
<dbReference type="RefSeq" id="XP_022766605.1">
    <property type="nucleotide sequence ID" value="XM_022910870.1"/>
</dbReference>
<feature type="coiled-coil region" evidence="1">
    <location>
        <begin position="765"/>
        <end position="792"/>
    </location>
</feature>
<evidence type="ECO:0000313" key="4">
    <source>
        <dbReference type="Proteomes" id="UP000515121"/>
    </source>
</evidence>
<gene>
    <name evidence="5" type="primary">LOC111311470</name>
</gene>
<feature type="region of interest" description="Disordered" evidence="2">
    <location>
        <begin position="493"/>
        <end position="513"/>
    </location>
</feature>
<feature type="compositionally biased region" description="Basic and acidic residues" evidence="2">
    <location>
        <begin position="1178"/>
        <end position="1187"/>
    </location>
</feature>
<dbReference type="KEGG" id="dzi:111311470"/>
<dbReference type="InterPro" id="IPR012417">
    <property type="entry name" value="CaM-bd_dom_pln"/>
</dbReference>
<evidence type="ECO:0000259" key="3">
    <source>
        <dbReference type="SMART" id="SM01054"/>
    </source>
</evidence>
<feature type="compositionally biased region" description="Basic and acidic residues" evidence="2">
    <location>
        <begin position="1308"/>
        <end position="1319"/>
    </location>
</feature>
<protein>
    <submittedName>
        <fullName evidence="5">Uncharacterized protein LOC111311470</fullName>
    </submittedName>
</protein>
<feature type="compositionally biased region" description="Basic and acidic residues" evidence="2">
    <location>
        <begin position="56"/>
        <end position="65"/>
    </location>
</feature>
<feature type="compositionally biased region" description="Basic residues" evidence="2">
    <location>
        <begin position="152"/>
        <end position="163"/>
    </location>
</feature>
<feature type="compositionally biased region" description="Basic and acidic residues" evidence="2">
    <location>
        <begin position="1289"/>
        <end position="1300"/>
    </location>
</feature>
<dbReference type="GO" id="GO:0005516">
    <property type="term" value="F:calmodulin binding"/>
    <property type="evidence" value="ECO:0007669"/>
    <property type="project" value="InterPro"/>
</dbReference>
<feature type="compositionally biased region" description="Basic and acidic residues" evidence="2">
    <location>
        <begin position="223"/>
        <end position="240"/>
    </location>
</feature>
<feature type="region of interest" description="Disordered" evidence="2">
    <location>
        <begin position="351"/>
        <end position="372"/>
    </location>
</feature>
<organism evidence="4 5">
    <name type="scientific">Durio zibethinus</name>
    <name type="common">Durian</name>
    <dbReference type="NCBI Taxonomy" id="66656"/>
    <lineage>
        <taxon>Eukaryota</taxon>
        <taxon>Viridiplantae</taxon>
        <taxon>Streptophyta</taxon>
        <taxon>Embryophyta</taxon>
        <taxon>Tracheophyta</taxon>
        <taxon>Spermatophyta</taxon>
        <taxon>Magnoliopsida</taxon>
        <taxon>eudicotyledons</taxon>
        <taxon>Gunneridae</taxon>
        <taxon>Pentapetalae</taxon>
        <taxon>rosids</taxon>
        <taxon>malvids</taxon>
        <taxon>Malvales</taxon>
        <taxon>Malvaceae</taxon>
        <taxon>Helicteroideae</taxon>
        <taxon>Durio</taxon>
    </lineage>
</organism>
<reference evidence="5" key="1">
    <citation type="submission" date="2025-08" db="UniProtKB">
        <authorList>
            <consortium name="RefSeq"/>
        </authorList>
    </citation>
    <scope>IDENTIFICATION</scope>
    <source>
        <tissue evidence="5">Fruit stalk</tissue>
    </source>
</reference>
<keyword evidence="1" id="KW-0175">Coiled coil</keyword>
<evidence type="ECO:0000256" key="1">
    <source>
        <dbReference type="SAM" id="Coils"/>
    </source>
</evidence>
<feature type="region of interest" description="Disordered" evidence="2">
    <location>
        <begin position="35"/>
        <end position="116"/>
    </location>
</feature>
<feature type="compositionally biased region" description="Basic and acidic residues" evidence="2">
    <location>
        <begin position="180"/>
        <end position="191"/>
    </location>
</feature>
<feature type="compositionally biased region" description="Basic residues" evidence="2">
    <location>
        <begin position="363"/>
        <end position="372"/>
    </location>
</feature>
<dbReference type="InterPro" id="IPR044681">
    <property type="entry name" value="PICBP-like"/>
</dbReference>
<feature type="region of interest" description="Disordered" evidence="2">
    <location>
        <begin position="208"/>
        <end position="243"/>
    </location>
</feature>
<dbReference type="Pfam" id="PF07839">
    <property type="entry name" value="CaM_binding"/>
    <property type="match status" value="2"/>
</dbReference>
<dbReference type="PANTHER" id="PTHR33923:SF3">
    <property type="entry name" value="CALMODULIN BINDING PROTEIN PICBP"/>
    <property type="match status" value="1"/>
</dbReference>
<feature type="compositionally biased region" description="Basic residues" evidence="2">
    <location>
        <begin position="66"/>
        <end position="85"/>
    </location>
</feature>
<feature type="compositionally biased region" description="Polar residues" evidence="2">
    <location>
        <begin position="208"/>
        <end position="222"/>
    </location>
</feature>
<dbReference type="Proteomes" id="UP000515121">
    <property type="component" value="Unplaced"/>
</dbReference>
<dbReference type="GeneID" id="111311470"/>
<feature type="domain" description="Calmodulin-binding" evidence="3">
    <location>
        <begin position="773"/>
        <end position="887"/>
    </location>
</feature>
<dbReference type="SMART" id="SM01054">
    <property type="entry name" value="CaM_binding"/>
    <property type="match status" value="2"/>
</dbReference>
<dbReference type="PANTHER" id="PTHR33923">
    <property type="entry name" value="CALMODULIN-BINDING PROTEIN-RELATED"/>
    <property type="match status" value="1"/>
</dbReference>
<proteinExistence type="predicted"/>
<feature type="region of interest" description="Disordered" evidence="2">
    <location>
        <begin position="152"/>
        <end position="196"/>
    </location>
</feature>
<evidence type="ECO:0000256" key="2">
    <source>
        <dbReference type="SAM" id="MobiDB-lite"/>
    </source>
</evidence>
<accession>A0A6P6AP65</accession>
<name>A0A6P6AP65_DURZI</name>
<keyword evidence="4" id="KW-1185">Reference proteome</keyword>
<evidence type="ECO:0000313" key="5">
    <source>
        <dbReference type="RefSeq" id="XP_022766605.1"/>
    </source>
</evidence>
<dbReference type="OrthoDB" id="1096728at2759"/>